<organism evidence="4 5">
    <name type="scientific">Fodinicola feengrottensis</name>
    <dbReference type="NCBI Taxonomy" id="435914"/>
    <lineage>
        <taxon>Bacteria</taxon>
        <taxon>Bacillati</taxon>
        <taxon>Actinomycetota</taxon>
        <taxon>Actinomycetes</taxon>
        <taxon>Mycobacteriales</taxon>
        <taxon>Fodinicola</taxon>
    </lineage>
</organism>
<reference evidence="4 5" key="1">
    <citation type="journal article" date="2019" name="Int. J. Syst. Evol. Microbiol.">
        <title>The Global Catalogue of Microorganisms (GCM) 10K type strain sequencing project: providing services to taxonomists for standard genome sequencing and annotation.</title>
        <authorList>
            <consortium name="The Broad Institute Genomics Platform"/>
            <consortium name="The Broad Institute Genome Sequencing Center for Infectious Disease"/>
            <person name="Wu L."/>
            <person name="Ma J."/>
        </authorList>
    </citation>
    <scope>NUCLEOTIDE SEQUENCE [LARGE SCALE GENOMIC DNA]</scope>
    <source>
        <strain evidence="4 5">JCM 14718</strain>
    </source>
</reference>
<dbReference type="Proteomes" id="UP001500618">
    <property type="component" value="Unassembled WGS sequence"/>
</dbReference>
<keyword evidence="5" id="KW-1185">Reference proteome</keyword>
<evidence type="ECO:0000256" key="2">
    <source>
        <dbReference type="ARBA" id="ARBA00022801"/>
    </source>
</evidence>
<gene>
    <name evidence="4" type="ORF">GCM10009765_48000</name>
</gene>
<proteinExistence type="predicted"/>
<evidence type="ECO:0000256" key="3">
    <source>
        <dbReference type="SAM" id="SignalP"/>
    </source>
</evidence>
<keyword evidence="1" id="KW-0540">Nuclease</keyword>
<dbReference type="PROSITE" id="PS51257">
    <property type="entry name" value="PROKAR_LIPOPROTEIN"/>
    <property type="match status" value="1"/>
</dbReference>
<name>A0ABN2HT71_9ACTN</name>
<keyword evidence="3" id="KW-0732">Signal</keyword>
<comment type="caution">
    <text evidence="4">The sequence shown here is derived from an EMBL/GenBank/DDBJ whole genome shotgun (WGS) entry which is preliminary data.</text>
</comment>
<evidence type="ECO:0000313" key="4">
    <source>
        <dbReference type="EMBL" id="GAA1693029.1"/>
    </source>
</evidence>
<dbReference type="CDD" id="cd00607">
    <property type="entry name" value="RNase_Sa"/>
    <property type="match status" value="1"/>
</dbReference>
<accession>A0ABN2HT71</accession>
<evidence type="ECO:0000313" key="5">
    <source>
        <dbReference type="Proteomes" id="UP001500618"/>
    </source>
</evidence>
<dbReference type="InterPro" id="IPR000026">
    <property type="entry name" value="N1-like"/>
</dbReference>
<dbReference type="InterPro" id="IPR016191">
    <property type="entry name" value="Ribonuclease/ribotoxin"/>
</dbReference>
<dbReference type="RefSeq" id="WP_163569239.1">
    <property type="nucleotide sequence ID" value="NZ_BAAANY010000019.1"/>
</dbReference>
<dbReference type="SUPFAM" id="SSF53933">
    <property type="entry name" value="Microbial ribonucleases"/>
    <property type="match status" value="1"/>
</dbReference>
<feature type="signal peptide" evidence="3">
    <location>
        <begin position="1"/>
        <end position="24"/>
    </location>
</feature>
<keyword evidence="2" id="KW-0378">Hydrolase</keyword>
<feature type="chain" id="PRO_5047479058" evidence="3">
    <location>
        <begin position="25"/>
        <end position="133"/>
    </location>
</feature>
<sequence length="133" mass="14438">MLARASWRLSLAAVLVLFALVSCATPATRPASGPAARPAADASGTISVARLPVQAQRTLRLIDAGGPFPYKQDGVVFNNREHLLPAQKNGYYHEYTVPTPGSRDRGARRIIAGGPAERYYTDDHYASFRRIVS</sequence>
<dbReference type="Pfam" id="PF00545">
    <property type="entry name" value="Ribonuclease"/>
    <property type="match status" value="1"/>
</dbReference>
<protein>
    <submittedName>
        <fullName evidence="4">Ribonuclease</fullName>
    </submittedName>
</protein>
<dbReference type="Gene3D" id="3.10.450.30">
    <property type="entry name" value="Microbial ribonucleases"/>
    <property type="match status" value="1"/>
</dbReference>
<dbReference type="EMBL" id="BAAANY010000019">
    <property type="protein sequence ID" value="GAA1693029.1"/>
    <property type="molecule type" value="Genomic_DNA"/>
</dbReference>
<evidence type="ECO:0000256" key="1">
    <source>
        <dbReference type="ARBA" id="ARBA00022722"/>
    </source>
</evidence>